<reference evidence="2" key="2">
    <citation type="submission" date="2020-11" db="EMBL/GenBank/DDBJ databases">
        <authorList>
            <person name="McCartney M.A."/>
            <person name="Auch B."/>
            <person name="Kono T."/>
            <person name="Mallez S."/>
            <person name="Becker A."/>
            <person name="Gohl D.M."/>
            <person name="Silverstein K.A.T."/>
            <person name="Koren S."/>
            <person name="Bechman K.B."/>
            <person name="Herman A."/>
            <person name="Abrahante J.E."/>
            <person name="Garbe J."/>
        </authorList>
    </citation>
    <scope>NUCLEOTIDE SEQUENCE</scope>
    <source>
        <strain evidence="2">Duluth1</strain>
        <tissue evidence="2">Whole animal</tissue>
    </source>
</reference>
<comment type="caution">
    <text evidence="2">The sequence shown here is derived from an EMBL/GenBank/DDBJ whole genome shotgun (WGS) entry which is preliminary data.</text>
</comment>
<accession>A0A9D3Z000</accession>
<name>A0A9D3Z000_DREPO</name>
<dbReference type="AlphaFoldDB" id="A0A9D3Z000"/>
<dbReference type="EMBL" id="JAIWYP010000014">
    <property type="protein sequence ID" value="KAH3710218.1"/>
    <property type="molecule type" value="Genomic_DNA"/>
</dbReference>
<keyword evidence="3" id="KW-1185">Reference proteome</keyword>
<protein>
    <submittedName>
        <fullName evidence="2">Uncharacterized protein</fullName>
    </submittedName>
</protein>
<reference evidence="2" key="1">
    <citation type="journal article" date="2019" name="bioRxiv">
        <title>The Genome of the Zebra Mussel, Dreissena polymorpha: A Resource for Invasive Species Research.</title>
        <authorList>
            <person name="McCartney M.A."/>
            <person name="Auch B."/>
            <person name="Kono T."/>
            <person name="Mallez S."/>
            <person name="Zhang Y."/>
            <person name="Obille A."/>
            <person name="Becker A."/>
            <person name="Abrahante J.E."/>
            <person name="Garbe J."/>
            <person name="Badalamenti J.P."/>
            <person name="Herman A."/>
            <person name="Mangelson H."/>
            <person name="Liachko I."/>
            <person name="Sullivan S."/>
            <person name="Sone E.D."/>
            <person name="Koren S."/>
            <person name="Silverstein K.A.T."/>
            <person name="Beckman K.B."/>
            <person name="Gohl D.M."/>
        </authorList>
    </citation>
    <scope>NUCLEOTIDE SEQUENCE</scope>
    <source>
        <strain evidence="2">Duluth1</strain>
        <tissue evidence="2">Whole animal</tissue>
    </source>
</reference>
<evidence type="ECO:0000313" key="2">
    <source>
        <dbReference type="EMBL" id="KAH3710218.1"/>
    </source>
</evidence>
<organism evidence="2 3">
    <name type="scientific">Dreissena polymorpha</name>
    <name type="common">Zebra mussel</name>
    <name type="synonym">Mytilus polymorpha</name>
    <dbReference type="NCBI Taxonomy" id="45954"/>
    <lineage>
        <taxon>Eukaryota</taxon>
        <taxon>Metazoa</taxon>
        <taxon>Spiralia</taxon>
        <taxon>Lophotrochozoa</taxon>
        <taxon>Mollusca</taxon>
        <taxon>Bivalvia</taxon>
        <taxon>Autobranchia</taxon>
        <taxon>Heteroconchia</taxon>
        <taxon>Euheterodonta</taxon>
        <taxon>Imparidentia</taxon>
        <taxon>Neoheterodontei</taxon>
        <taxon>Myida</taxon>
        <taxon>Dreissenoidea</taxon>
        <taxon>Dreissenidae</taxon>
        <taxon>Dreissena</taxon>
    </lineage>
</organism>
<evidence type="ECO:0000256" key="1">
    <source>
        <dbReference type="SAM" id="MobiDB-lite"/>
    </source>
</evidence>
<evidence type="ECO:0000313" key="3">
    <source>
        <dbReference type="Proteomes" id="UP000828390"/>
    </source>
</evidence>
<sequence>MWANGQRQPALSHKWTSEQDQPKLSEKMNKTSPHYQPALFHKWTSGQMDKVASDQPALSHMWTSFKPAWVDLDLDLLVDGGAATVREHLDRHARYVLCIIDATAI</sequence>
<feature type="compositionally biased region" description="Basic and acidic residues" evidence="1">
    <location>
        <begin position="15"/>
        <end position="29"/>
    </location>
</feature>
<dbReference type="Proteomes" id="UP000828390">
    <property type="component" value="Unassembled WGS sequence"/>
</dbReference>
<proteinExistence type="predicted"/>
<gene>
    <name evidence="2" type="ORF">DPMN_069689</name>
</gene>
<feature type="region of interest" description="Disordered" evidence="1">
    <location>
        <begin position="1"/>
        <end position="31"/>
    </location>
</feature>